<dbReference type="RefSeq" id="WP_201428647.1">
    <property type="nucleotide sequence ID" value="NZ_JAEQMG010000163.1"/>
</dbReference>
<keyword evidence="3 7" id="KW-0489">Methyltransferase</keyword>
<feature type="binding site" evidence="7">
    <location>
        <position position="108"/>
    </location>
    <ligand>
        <name>S-adenosyl-L-methionine</name>
        <dbReference type="ChEBI" id="CHEBI:59789"/>
    </ligand>
</feature>
<evidence type="ECO:0000313" key="9">
    <source>
        <dbReference type="Proteomes" id="UP000633365"/>
    </source>
</evidence>
<dbReference type="NCBIfam" id="NF000985">
    <property type="entry name" value="PRK00103.1-3"/>
    <property type="match status" value="1"/>
</dbReference>
<dbReference type="InterPro" id="IPR003742">
    <property type="entry name" value="RlmH-like"/>
</dbReference>
<dbReference type="InterPro" id="IPR029028">
    <property type="entry name" value="Alpha/beta_knot_MTases"/>
</dbReference>
<evidence type="ECO:0000256" key="6">
    <source>
        <dbReference type="ARBA" id="ARBA00038303"/>
    </source>
</evidence>
<dbReference type="SUPFAM" id="SSF75217">
    <property type="entry name" value="alpha/beta knot"/>
    <property type="match status" value="1"/>
</dbReference>
<keyword evidence="1 7" id="KW-0963">Cytoplasm</keyword>
<evidence type="ECO:0000256" key="5">
    <source>
        <dbReference type="ARBA" id="ARBA00022691"/>
    </source>
</evidence>
<dbReference type="Gene3D" id="3.40.1280.10">
    <property type="match status" value="1"/>
</dbReference>
<protein>
    <recommendedName>
        <fullName evidence="7">Ribosomal RNA large subunit methyltransferase H</fullName>
        <ecNumber evidence="7">2.1.1.177</ecNumber>
    </recommendedName>
    <alternativeName>
        <fullName evidence="7">23S rRNA (pseudouridine1915-N3)-methyltransferase</fullName>
    </alternativeName>
    <alternativeName>
        <fullName evidence="7">23S rRNA m3Psi1915 methyltransferase</fullName>
    </alternativeName>
    <alternativeName>
        <fullName evidence="7">rRNA (pseudouridine-N3-)-methyltransferase RlmH</fullName>
    </alternativeName>
</protein>
<dbReference type="EC" id="2.1.1.177" evidence="7"/>
<comment type="caution">
    <text evidence="7">Lacks conserved residue(s) required for the propagation of feature annotation.</text>
</comment>
<dbReference type="InterPro" id="IPR029026">
    <property type="entry name" value="tRNA_m1G_MTases_N"/>
</dbReference>
<evidence type="ECO:0000256" key="1">
    <source>
        <dbReference type="ARBA" id="ARBA00022490"/>
    </source>
</evidence>
<dbReference type="PIRSF" id="PIRSF004505">
    <property type="entry name" value="MT_bac"/>
    <property type="match status" value="1"/>
</dbReference>
<gene>
    <name evidence="7 8" type="primary">rlmH</name>
    <name evidence="8" type="ORF">JKK62_15130</name>
</gene>
<comment type="function">
    <text evidence="7">Specifically methylates the pseudouridine at position 1915 (m3Psi1915) in 23S rRNA.</text>
</comment>
<keyword evidence="5 7" id="KW-0949">S-adenosyl-L-methionine</keyword>
<feature type="binding site" evidence="7">
    <location>
        <begin position="127"/>
        <end position="132"/>
    </location>
    <ligand>
        <name>S-adenosyl-L-methionine</name>
        <dbReference type="ChEBI" id="CHEBI:59789"/>
    </ligand>
</feature>
<dbReference type="Proteomes" id="UP000633365">
    <property type="component" value="Unassembled WGS sequence"/>
</dbReference>
<evidence type="ECO:0000256" key="3">
    <source>
        <dbReference type="ARBA" id="ARBA00022603"/>
    </source>
</evidence>
<accession>A0A935C572</accession>
<evidence type="ECO:0000313" key="8">
    <source>
        <dbReference type="EMBL" id="MBK6089957.1"/>
    </source>
</evidence>
<keyword evidence="4 7" id="KW-0808">Transferase</keyword>
<dbReference type="EMBL" id="JAEQMG010000163">
    <property type="protein sequence ID" value="MBK6089957.1"/>
    <property type="molecule type" value="Genomic_DNA"/>
</dbReference>
<evidence type="ECO:0000256" key="7">
    <source>
        <dbReference type="HAMAP-Rule" id="MF_00658"/>
    </source>
</evidence>
<comment type="subcellular location">
    <subcellularLocation>
        <location evidence="7">Cytoplasm</location>
    </subcellularLocation>
</comment>
<dbReference type="PANTHER" id="PTHR33603">
    <property type="entry name" value="METHYLTRANSFERASE"/>
    <property type="match status" value="1"/>
</dbReference>
<dbReference type="CDD" id="cd18081">
    <property type="entry name" value="RlmH-like"/>
    <property type="match status" value="1"/>
</dbReference>
<name>A0A935C572_9FIRM</name>
<keyword evidence="9" id="KW-1185">Reference proteome</keyword>
<proteinExistence type="inferred from homology"/>
<dbReference type="PANTHER" id="PTHR33603:SF1">
    <property type="entry name" value="RIBOSOMAL RNA LARGE SUBUNIT METHYLTRANSFERASE H"/>
    <property type="match status" value="1"/>
</dbReference>
<evidence type="ECO:0000256" key="2">
    <source>
        <dbReference type="ARBA" id="ARBA00022552"/>
    </source>
</evidence>
<comment type="caution">
    <text evidence="8">The sequence shown here is derived from an EMBL/GenBank/DDBJ whole genome shotgun (WGS) entry which is preliminary data.</text>
</comment>
<dbReference type="GO" id="GO:0005737">
    <property type="term" value="C:cytoplasm"/>
    <property type="evidence" value="ECO:0007669"/>
    <property type="project" value="UniProtKB-SubCell"/>
</dbReference>
<organism evidence="8 9">
    <name type="scientific">Ruminococcus difficilis</name>
    <dbReference type="NCBI Taxonomy" id="2763069"/>
    <lineage>
        <taxon>Bacteria</taxon>
        <taxon>Bacillati</taxon>
        <taxon>Bacillota</taxon>
        <taxon>Clostridia</taxon>
        <taxon>Eubacteriales</taxon>
        <taxon>Oscillospiraceae</taxon>
        <taxon>Ruminococcus</taxon>
    </lineage>
</organism>
<dbReference type="Pfam" id="PF02590">
    <property type="entry name" value="SPOUT_MTase"/>
    <property type="match status" value="1"/>
</dbReference>
<reference evidence="8" key="1">
    <citation type="submission" date="2021-01" db="EMBL/GenBank/DDBJ databases">
        <title>Genome public.</title>
        <authorList>
            <person name="Liu C."/>
            <person name="Sun Q."/>
        </authorList>
    </citation>
    <scope>NUCLEOTIDE SEQUENCE</scope>
    <source>
        <strain evidence="8">M6</strain>
    </source>
</reference>
<comment type="similarity">
    <text evidence="6 7">Belongs to the RNA methyltransferase RlmH family.</text>
</comment>
<comment type="catalytic activity">
    <reaction evidence="7">
        <text>pseudouridine(1915) in 23S rRNA + S-adenosyl-L-methionine = N(3)-methylpseudouridine(1915) in 23S rRNA + S-adenosyl-L-homocysteine + H(+)</text>
        <dbReference type="Rhea" id="RHEA:42752"/>
        <dbReference type="Rhea" id="RHEA-COMP:10221"/>
        <dbReference type="Rhea" id="RHEA-COMP:10222"/>
        <dbReference type="ChEBI" id="CHEBI:15378"/>
        <dbReference type="ChEBI" id="CHEBI:57856"/>
        <dbReference type="ChEBI" id="CHEBI:59789"/>
        <dbReference type="ChEBI" id="CHEBI:65314"/>
        <dbReference type="ChEBI" id="CHEBI:74486"/>
        <dbReference type="EC" id="2.1.1.177"/>
    </reaction>
</comment>
<dbReference type="GO" id="GO:0070038">
    <property type="term" value="F:rRNA (pseudouridine-N3-)-methyltransferase activity"/>
    <property type="evidence" value="ECO:0007669"/>
    <property type="project" value="UniProtKB-UniRule"/>
</dbReference>
<evidence type="ECO:0000256" key="4">
    <source>
        <dbReference type="ARBA" id="ARBA00022679"/>
    </source>
</evidence>
<keyword evidence="2 7" id="KW-0698">rRNA processing</keyword>
<sequence length="159" mass="18255">MLTINIICVGKLKERYWRDAVEEYSKRMKPLCKLNIVELSEERMGDDPSDAQIRHTITAESERILQKLGKGDYVIAMCVEGKNISSEELSQRIEETCLTHSTIDLIIGGSWGLSDELKARADMKLSMGKMTFPHQLCRVMLLEQLYRAFQISKGTKYHK</sequence>
<comment type="subunit">
    <text evidence="7">Homodimer.</text>
</comment>
<dbReference type="HAMAP" id="MF_00658">
    <property type="entry name" value="23SrRNA_methyltr_H"/>
    <property type="match status" value="1"/>
</dbReference>
<dbReference type="AlphaFoldDB" id="A0A935C572"/>